<dbReference type="EMBL" id="KL142405">
    <property type="protein sequence ID" value="KDR68956.1"/>
    <property type="molecule type" value="Genomic_DNA"/>
</dbReference>
<dbReference type="Proteomes" id="UP000027222">
    <property type="component" value="Unassembled WGS sequence"/>
</dbReference>
<evidence type="ECO:0000313" key="2">
    <source>
        <dbReference type="Proteomes" id="UP000027222"/>
    </source>
</evidence>
<sequence length="278" mass="31390">MTRWLERQEAVDRYTAYLHWHATKDQAVANNMSAPPPEEEESLVTYAIAKQPPPASRHVLASSIISPDAHSASRFLPALSTFLQTRGSTFIPREFDVFGLWKQLVFKLPDIPEVGSRHTLNVVRASAPVTEPTSGAGRRRAQVPAHLDYALVKTAEVNPLTVGTPLQGLRVAHVKAIFQLPSHYPVKEKQPLAYVEWFTSFRTVDSTTGYFHVTRSTRRKRGIDGPYAEIITVDRIVRNAMLQQKNDRQYFVNSHIDGHTFSMFKLGRFDCLPRARVG</sequence>
<dbReference type="HOGENOM" id="CLU_906540_0_0_1"/>
<organism evidence="1 2">
    <name type="scientific">Galerina marginata (strain CBS 339.88)</name>
    <dbReference type="NCBI Taxonomy" id="685588"/>
    <lineage>
        <taxon>Eukaryota</taxon>
        <taxon>Fungi</taxon>
        <taxon>Dikarya</taxon>
        <taxon>Basidiomycota</taxon>
        <taxon>Agaricomycotina</taxon>
        <taxon>Agaricomycetes</taxon>
        <taxon>Agaricomycetidae</taxon>
        <taxon>Agaricales</taxon>
        <taxon>Agaricineae</taxon>
        <taxon>Strophariaceae</taxon>
        <taxon>Galerina</taxon>
    </lineage>
</organism>
<dbReference type="AlphaFoldDB" id="A0A067SDL4"/>
<proteinExistence type="predicted"/>
<protein>
    <submittedName>
        <fullName evidence="1">Uncharacterized protein</fullName>
    </submittedName>
</protein>
<reference evidence="2" key="1">
    <citation type="journal article" date="2014" name="Proc. Natl. Acad. Sci. U.S.A.">
        <title>Extensive sampling of basidiomycete genomes demonstrates inadequacy of the white-rot/brown-rot paradigm for wood decay fungi.</title>
        <authorList>
            <person name="Riley R."/>
            <person name="Salamov A.A."/>
            <person name="Brown D.W."/>
            <person name="Nagy L.G."/>
            <person name="Floudas D."/>
            <person name="Held B.W."/>
            <person name="Levasseur A."/>
            <person name="Lombard V."/>
            <person name="Morin E."/>
            <person name="Otillar R."/>
            <person name="Lindquist E.A."/>
            <person name="Sun H."/>
            <person name="LaButti K.M."/>
            <person name="Schmutz J."/>
            <person name="Jabbour D."/>
            <person name="Luo H."/>
            <person name="Baker S.E."/>
            <person name="Pisabarro A.G."/>
            <person name="Walton J.D."/>
            <person name="Blanchette R.A."/>
            <person name="Henrissat B."/>
            <person name="Martin F."/>
            <person name="Cullen D."/>
            <person name="Hibbett D.S."/>
            <person name="Grigoriev I.V."/>
        </authorList>
    </citation>
    <scope>NUCLEOTIDE SEQUENCE [LARGE SCALE GENOMIC DNA]</scope>
    <source>
        <strain evidence="2">CBS 339.88</strain>
    </source>
</reference>
<dbReference type="OrthoDB" id="3244185at2759"/>
<evidence type="ECO:0000313" key="1">
    <source>
        <dbReference type="EMBL" id="KDR68956.1"/>
    </source>
</evidence>
<keyword evidence="2" id="KW-1185">Reference proteome</keyword>
<accession>A0A067SDL4</accession>
<gene>
    <name evidence="1" type="ORF">GALMADRAFT_145973</name>
</gene>
<name>A0A067SDL4_GALM3</name>